<evidence type="ECO:0000313" key="1">
    <source>
        <dbReference type="EMBL" id="KXS99216.1"/>
    </source>
</evidence>
<reference evidence="1 2" key="1">
    <citation type="submission" date="2015-07" db="EMBL/GenBank/DDBJ databases">
        <title>Comparative genomics of the Sigatoka disease complex on banana suggests a link between parallel evolutionary changes in Pseudocercospora fijiensis and Pseudocercospora eumusae and increased virulence on the banana host.</title>
        <authorList>
            <person name="Chang T.-C."/>
            <person name="Salvucci A."/>
            <person name="Crous P.W."/>
            <person name="Stergiopoulos I."/>
        </authorList>
    </citation>
    <scope>NUCLEOTIDE SEQUENCE [LARGE SCALE GENOMIC DNA]</scope>
    <source>
        <strain evidence="1 2">CBS 114824</strain>
    </source>
</reference>
<accession>A0A139H9V7</accession>
<sequence>MHNESKNLGLCQASMASVAFAVPAEDGLLLEREAIEDNFGASLVRNSSPRNRPNTVMQCS</sequence>
<dbReference type="AlphaFoldDB" id="A0A139H9V7"/>
<gene>
    <name evidence="1" type="ORF">AC578_6899</name>
</gene>
<protein>
    <submittedName>
        <fullName evidence="1">Uncharacterized protein</fullName>
    </submittedName>
</protein>
<dbReference type="Proteomes" id="UP000070133">
    <property type="component" value="Unassembled WGS sequence"/>
</dbReference>
<evidence type="ECO:0000313" key="2">
    <source>
        <dbReference type="Proteomes" id="UP000070133"/>
    </source>
</evidence>
<keyword evidence="2" id="KW-1185">Reference proteome</keyword>
<proteinExistence type="predicted"/>
<organism evidence="1 2">
    <name type="scientific">Pseudocercospora eumusae</name>
    <dbReference type="NCBI Taxonomy" id="321146"/>
    <lineage>
        <taxon>Eukaryota</taxon>
        <taxon>Fungi</taxon>
        <taxon>Dikarya</taxon>
        <taxon>Ascomycota</taxon>
        <taxon>Pezizomycotina</taxon>
        <taxon>Dothideomycetes</taxon>
        <taxon>Dothideomycetidae</taxon>
        <taxon>Mycosphaerellales</taxon>
        <taxon>Mycosphaerellaceae</taxon>
        <taxon>Pseudocercospora</taxon>
    </lineage>
</organism>
<dbReference type="EMBL" id="LFZN01000096">
    <property type="protein sequence ID" value="KXS99216.1"/>
    <property type="molecule type" value="Genomic_DNA"/>
</dbReference>
<name>A0A139H9V7_9PEZI</name>
<comment type="caution">
    <text evidence="1">The sequence shown here is derived from an EMBL/GenBank/DDBJ whole genome shotgun (WGS) entry which is preliminary data.</text>
</comment>